<dbReference type="PANTHER" id="PTHR43249:SF1">
    <property type="entry name" value="D-GLUCOSIDE 3-DEHYDROGENASE"/>
    <property type="match status" value="1"/>
</dbReference>
<evidence type="ECO:0000313" key="5">
    <source>
        <dbReference type="Proteomes" id="UP001500064"/>
    </source>
</evidence>
<evidence type="ECO:0000259" key="2">
    <source>
        <dbReference type="Pfam" id="PF01408"/>
    </source>
</evidence>
<dbReference type="SUPFAM" id="SSF55347">
    <property type="entry name" value="Glyceraldehyde-3-phosphate dehydrogenase-like, C-terminal domain"/>
    <property type="match status" value="1"/>
</dbReference>
<evidence type="ECO:0000256" key="1">
    <source>
        <dbReference type="SAM" id="MobiDB-lite"/>
    </source>
</evidence>
<dbReference type="Gene3D" id="3.30.360.10">
    <property type="entry name" value="Dihydrodipicolinate Reductase, domain 2"/>
    <property type="match status" value="1"/>
</dbReference>
<evidence type="ECO:0000313" key="4">
    <source>
        <dbReference type="EMBL" id="GAA1624808.1"/>
    </source>
</evidence>
<feature type="region of interest" description="Disordered" evidence="1">
    <location>
        <begin position="33"/>
        <end position="57"/>
    </location>
</feature>
<dbReference type="Proteomes" id="UP001500064">
    <property type="component" value="Unassembled WGS sequence"/>
</dbReference>
<feature type="compositionally biased region" description="Low complexity" evidence="1">
    <location>
        <begin position="33"/>
        <end position="46"/>
    </location>
</feature>
<dbReference type="InterPro" id="IPR000683">
    <property type="entry name" value="Gfo/Idh/MocA-like_OxRdtase_N"/>
</dbReference>
<reference evidence="4 5" key="1">
    <citation type="journal article" date="2019" name="Int. J. Syst. Evol. Microbiol.">
        <title>The Global Catalogue of Microorganisms (GCM) 10K type strain sequencing project: providing services to taxonomists for standard genome sequencing and annotation.</title>
        <authorList>
            <consortium name="The Broad Institute Genomics Platform"/>
            <consortium name="The Broad Institute Genome Sequencing Center for Infectious Disease"/>
            <person name="Wu L."/>
            <person name="Ma J."/>
        </authorList>
    </citation>
    <scope>NUCLEOTIDE SEQUENCE [LARGE SCALE GENOMIC DNA]</scope>
    <source>
        <strain evidence="4 5">JCM 13929</strain>
    </source>
</reference>
<dbReference type="EMBL" id="BAAAMU010000012">
    <property type="protein sequence ID" value="GAA1624808.1"/>
    <property type="molecule type" value="Genomic_DNA"/>
</dbReference>
<accession>A0ABN2F0M6</accession>
<dbReference type="Pfam" id="PF22725">
    <property type="entry name" value="GFO_IDH_MocA_C3"/>
    <property type="match status" value="1"/>
</dbReference>
<dbReference type="Pfam" id="PF01408">
    <property type="entry name" value="GFO_IDH_MocA"/>
    <property type="match status" value="1"/>
</dbReference>
<comment type="caution">
    <text evidence="4">The sequence shown here is derived from an EMBL/GenBank/DDBJ whole genome shotgun (WGS) entry which is preliminary data.</text>
</comment>
<gene>
    <name evidence="4" type="ORF">GCM10009733_021840</name>
</gene>
<dbReference type="PANTHER" id="PTHR43249">
    <property type="entry name" value="UDP-N-ACETYL-2-AMINO-2-DEOXY-D-GLUCURONATE OXIDASE"/>
    <property type="match status" value="1"/>
</dbReference>
<dbReference type="SUPFAM" id="SSF51735">
    <property type="entry name" value="NAD(P)-binding Rossmann-fold domains"/>
    <property type="match status" value="1"/>
</dbReference>
<feature type="domain" description="Gfo/Idh/MocA-like oxidoreductase N-terminal" evidence="2">
    <location>
        <begin position="7"/>
        <end position="148"/>
    </location>
</feature>
<keyword evidence="5" id="KW-1185">Reference proteome</keyword>
<dbReference type="InterPro" id="IPR052515">
    <property type="entry name" value="Gfo/Idh/MocA_Oxidoreductase"/>
</dbReference>
<dbReference type="RefSeq" id="WP_346103684.1">
    <property type="nucleotide sequence ID" value="NZ_BAAAMU010000012.1"/>
</dbReference>
<name>A0ABN2F0M6_9ACTN</name>
<feature type="compositionally biased region" description="Gly residues" evidence="1">
    <location>
        <begin position="47"/>
        <end position="57"/>
    </location>
</feature>
<dbReference type="Gene3D" id="3.40.50.720">
    <property type="entry name" value="NAD(P)-binding Rossmann-like Domain"/>
    <property type="match status" value="1"/>
</dbReference>
<feature type="domain" description="GFO/IDH/MocA-like oxidoreductase" evidence="3">
    <location>
        <begin position="166"/>
        <end position="284"/>
    </location>
</feature>
<sequence>MPERTYRAAIIGTGGIAHAHAKAVLASAERTLDSGTSDGRASDDGTSAGGASNGGASRGRAELVAVADVDAGRAREFAATYGIPHAYASAEELLREERLDVAHLCTPPQQHAPLALACLEAGVTALVEKPPTLSLAEFDTLIEAERRSAGHVATVLQHRFGAGAVRLRRLARAGELGRPLLATCLTQWYRDDDYYAVPWRGTWESEGGGPTMGHGIHQFDLLLSVLGPWREVTAVAARQARPVDTEDVSMALVTFESGATATVVNSVLSPRQTSELRFDFERATVEVEHLYGYTDDDWTVTPAPGHDGVSSLWKADPGSGSSGHGDWFTAVLDALDQGQAPPVTAADARRTMEFIAALYASAFTGERVRAGQITADSPFAHRMDGTGAPWRTT</sequence>
<organism evidence="4 5">
    <name type="scientific">Nonomuraea maheshkhaliensis</name>
    <dbReference type="NCBI Taxonomy" id="419590"/>
    <lineage>
        <taxon>Bacteria</taxon>
        <taxon>Bacillati</taxon>
        <taxon>Actinomycetota</taxon>
        <taxon>Actinomycetes</taxon>
        <taxon>Streptosporangiales</taxon>
        <taxon>Streptosporangiaceae</taxon>
        <taxon>Nonomuraea</taxon>
    </lineage>
</organism>
<protein>
    <submittedName>
        <fullName evidence="4">Gfo/Idh/MocA family oxidoreductase</fullName>
    </submittedName>
</protein>
<proteinExistence type="predicted"/>
<dbReference type="InterPro" id="IPR036291">
    <property type="entry name" value="NAD(P)-bd_dom_sf"/>
</dbReference>
<evidence type="ECO:0000259" key="3">
    <source>
        <dbReference type="Pfam" id="PF22725"/>
    </source>
</evidence>
<dbReference type="InterPro" id="IPR055170">
    <property type="entry name" value="GFO_IDH_MocA-like_dom"/>
</dbReference>